<keyword evidence="3" id="KW-1185">Reference proteome</keyword>
<gene>
    <name evidence="2" type="ORF">HNR68_002896</name>
</gene>
<dbReference type="RefSeq" id="WP_179721284.1">
    <property type="nucleotide sequence ID" value="NZ_BAABFH010000001.1"/>
</dbReference>
<dbReference type="InterPro" id="IPR005532">
    <property type="entry name" value="SUMF_dom"/>
</dbReference>
<evidence type="ECO:0000313" key="2">
    <source>
        <dbReference type="EMBL" id="NYI84266.1"/>
    </source>
</evidence>
<organism evidence="2 3">
    <name type="scientific">Saccharopolyspora hordei</name>
    <dbReference type="NCBI Taxonomy" id="1838"/>
    <lineage>
        <taxon>Bacteria</taxon>
        <taxon>Bacillati</taxon>
        <taxon>Actinomycetota</taxon>
        <taxon>Actinomycetes</taxon>
        <taxon>Pseudonocardiales</taxon>
        <taxon>Pseudonocardiaceae</taxon>
        <taxon>Saccharopolyspora</taxon>
    </lineage>
</organism>
<dbReference type="EMBL" id="JACCFJ010000001">
    <property type="protein sequence ID" value="NYI84266.1"/>
    <property type="molecule type" value="Genomic_DNA"/>
</dbReference>
<dbReference type="Gene3D" id="3.90.1580.10">
    <property type="entry name" value="paralog of FGE (formylglycine-generating enzyme)"/>
    <property type="match status" value="1"/>
</dbReference>
<dbReference type="PANTHER" id="PTHR23150">
    <property type="entry name" value="SULFATASE MODIFYING FACTOR 1, 2"/>
    <property type="match status" value="1"/>
</dbReference>
<reference evidence="2 3" key="1">
    <citation type="submission" date="2020-07" db="EMBL/GenBank/DDBJ databases">
        <title>Sequencing the genomes of 1000 actinobacteria strains.</title>
        <authorList>
            <person name="Klenk H.-P."/>
        </authorList>
    </citation>
    <scope>NUCLEOTIDE SEQUENCE [LARGE SCALE GENOMIC DNA]</scope>
    <source>
        <strain evidence="2 3">DSM 44065</strain>
    </source>
</reference>
<dbReference type="InterPro" id="IPR042095">
    <property type="entry name" value="SUMF_sf"/>
</dbReference>
<comment type="caution">
    <text evidence="2">The sequence shown here is derived from an EMBL/GenBank/DDBJ whole genome shotgun (WGS) entry which is preliminary data.</text>
</comment>
<accession>A0A853AKE4</accession>
<dbReference type="Proteomes" id="UP000587002">
    <property type="component" value="Unassembled WGS sequence"/>
</dbReference>
<evidence type="ECO:0000259" key="1">
    <source>
        <dbReference type="Pfam" id="PF03781"/>
    </source>
</evidence>
<protein>
    <submittedName>
        <fullName evidence="2">Formylglycine-generating enzyme required for sulfatase activity</fullName>
    </submittedName>
</protein>
<proteinExistence type="predicted"/>
<dbReference type="PANTHER" id="PTHR23150:SF19">
    <property type="entry name" value="FORMYLGLYCINE-GENERATING ENZYME"/>
    <property type="match status" value="1"/>
</dbReference>
<sequence length="295" mass="32646">MTERACCAPSAGRPQAAAHDVEPAAAQRTAGMVRLDGGSFLMGSEDALAYPEDGEGPVREVRVEPFWISRTAVSNAEFAEFVEATGYRTEAERWGWSFVFAGLLPDDFPPTRGVAAAPWWRQVMGADWRHPEGPQSDVDDRPDHPVVHVSWTDAQAYCTWAGLRLPTEAEWEYAARGGLSGCAFPWGDELEPGGEHRMNVWQGVFPRHNEQSDGWYGTCPVTEFEPNGYGLHNTTGNVWEWSADPFGPGDPRRSVRGGSYLCHESYCRRYRVSARQGLTPDTSTGNTGFRCARDV</sequence>
<dbReference type="InterPro" id="IPR016187">
    <property type="entry name" value="CTDL_fold"/>
</dbReference>
<dbReference type="GO" id="GO:0120147">
    <property type="term" value="F:formylglycine-generating oxidase activity"/>
    <property type="evidence" value="ECO:0007669"/>
    <property type="project" value="TreeGrafter"/>
</dbReference>
<evidence type="ECO:0000313" key="3">
    <source>
        <dbReference type="Proteomes" id="UP000587002"/>
    </source>
</evidence>
<dbReference type="SUPFAM" id="SSF56436">
    <property type="entry name" value="C-type lectin-like"/>
    <property type="match status" value="1"/>
</dbReference>
<feature type="domain" description="Sulfatase-modifying factor enzyme-like" evidence="1">
    <location>
        <begin position="29"/>
        <end position="293"/>
    </location>
</feature>
<dbReference type="AlphaFoldDB" id="A0A853AKE4"/>
<dbReference type="InterPro" id="IPR051043">
    <property type="entry name" value="Sulfatase_Mod_Factor_Kinase"/>
</dbReference>
<name>A0A853AKE4_9PSEU</name>
<dbReference type="Pfam" id="PF03781">
    <property type="entry name" value="FGE-sulfatase"/>
    <property type="match status" value="1"/>
</dbReference>